<reference evidence="3" key="1">
    <citation type="journal article" date="2019" name="Int. J. Syst. Evol. Microbiol.">
        <title>The Global Catalogue of Microorganisms (GCM) 10K type strain sequencing project: providing services to taxonomists for standard genome sequencing and annotation.</title>
        <authorList>
            <consortium name="The Broad Institute Genomics Platform"/>
            <consortium name="The Broad Institute Genome Sequencing Center for Infectious Disease"/>
            <person name="Wu L."/>
            <person name="Ma J."/>
        </authorList>
    </citation>
    <scope>NUCLEOTIDE SEQUENCE [LARGE SCALE GENOMIC DNA]</scope>
    <source>
        <strain evidence="3">CGMCC 1.12479</strain>
    </source>
</reference>
<name>A0ABQ1N851_9BACT</name>
<feature type="signal peptide" evidence="1">
    <location>
        <begin position="1"/>
        <end position="19"/>
    </location>
</feature>
<evidence type="ECO:0008006" key="4">
    <source>
        <dbReference type="Google" id="ProtNLM"/>
    </source>
</evidence>
<accession>A0ABQ1N851</accession>
<sequence>MNTFLLYLPLFLLSFCTSAEIKNENSIDNKYNLHIEEINFDLGKSVFSSKVVFPYSAAWQEDKLIFFNRFENSFDTLNFNDRQYKLGKSFDLEGPYSLPKFSSFYLRDQELYLFSGDKFYFFDQEEGSRKIGFENGTENPSFSFLHKACIQCSDVVSKVTVHQRNPDQYFLEHIEHLIRGDIYFEETPFNEILLKRKLKYSSSAYSISSDPSLFFVEFSNIGIVSFDFDSKIHLMKSAGEIDETRTFEFKEMDSEKKKIMLPENAGVKEFLEMKKEWDNEVSFGPIYAVPGQDLLFRVIKSQVYDLSTDERKTFLQLLDSDLKEVLITLLDEDAPDLSGEYFTLSNGIYLAKHTDSEDVISYYRVSISEAF</sequence>
<evidence type="ECO:0000313" key="3">
    <source>
        <dbReference type="Proteomes" id="UP000635885"/>
    </source>
</evidence>
<keyword evidence="3" id="KW-1185">Reference proteome</keyword>
<keyword evidence="1" id="KW-0732">Signal</keyword>
<evidence type="ECO:0000313" key="2">
    <source>
        <dbReference type="EMBL" id="GGC53899.1"/>
    </source>
</evidence>
<dbReference type="EMBL" id="BMFD01000023">
    <property type="protein sequence ID" value="GGC53899.1"/>
    <property type="molecule type" value="Genomic_DNA"/>
</dbReference>
<dbReference type="Proteomes" id="UP000635885">
    <property type="component" value="Unassembled WGS sequence"/>
</dbReference>
<organism evidence="2 3">
    <name type="scientific">Belliella aquatica</name>
    <dbReference type="NCBI Taxonomy" id="1323734"/>
    <lineage>
        <taxon>Bacteria</taxon>
        <taxon>Pseudomonadati</taxon>
        <taxon>Bacteroidota</taxon>
        <taxon>Cytophagia</taxon>
        <taxon>Cytophagales</taxon>
        <taxon>Cyclobacteriaceae</taxon>
        <taxon>Belliella</taxon>
    </lineage>
</organism>
<protein>
    <recommendedName>
        <fullName evidence="4">DUF4221 domain-containing protein</fullName>
    </recommendedName>
</protein>
<proteinExistence type="predicted"/>
<evidence type="ECO:0000256" key="1">
    <source>
        <dbReference type="SAM" id="SignalP"/>
    </source>
</evidence>
<gene>
    <name evidence="2" type="ORF">GCM10010993_35380</name>
</gene>
<comment type="caution">
    <text evidence="2">The sequence shown here is derived from an EMBL/GenBank/DDBJ whole genome shotgun (WGS) entry which is preliminary data.</text>
</comment>
<feature type="chain" id="PRO_5045827790" description="DUF4221 domain-containing protein" evidence="1">
    <location>
        <begin position="20"/>
        <end position="371"/>
    </location>
</feature>
<dbReference type="RefSeq" id="WP_188444446.1">
    <property type="nucleotide sequence ID" value="NZ_BMFD01000023.1"/>
</dbReference>